<evidence type="ECO:0000313" key="3">
    <source>
        <dbReference type="Proteomes" id="UP000249789"/>
    </source>
</evidence>
<evidence type="ECO:0000313" key="2">
    <source>
        <dbReference type="EMBL" id="RAK80484.1"/>
    </source>
</evidence>
<dbReference type="VEuPathDB" id="FungiDB:BO72DRAFT_280815"/>
<dbReference type="EMBL" id="KZ824628">
    <property type="protein sequence ID" value="RAK80484.1"/>
    <property type="molecule type" value="Genomic_DNA"/>
</dbReference>
<dbReference type="Proteomes" id="UP000249789">
    <property type="component" value="Unassembled WGS sequence"/>
</dbReference>
<accession>A0A8G1RWJ6</accession>
<dbReference type="AlphaFoldDB" id="A0A8G1RWJ6"/>
<gene>
    <name evidence="2" type="ORF">BO72DRAFT_280815</name>
</gene>
<feature type="transmembrane region" description="Helical" evidence="1">
    <location>
        <begin position="23"/>
        <end position="41"/>
    </location>
</feature>
<name>A0A8G1RWJ6_9EURO</name>
<dbReference type="RefSeq" id="XP_040804494.1">
    <property type="nucleotide sequence ID" value="XM_040940279.1"/>
</dbReference>
<proteinExistence type="predicted"/>
<keyword evidence="1" id="KW-1133">Transmembrane helix</keyword>
<dbReference type="GeneID" id="63857612"/>
<reference evidence="2 3" key="1">
    <citation type="submission" date="2018-02" db="EMBL/GenBank/DDBJ databases">
        <title>The genomes of Aspergillus section Nigri reveals drivers in fungal speciation.</title>
        <authorList>
            <consortium name="DOE Joint Genome Institute"/>
            <person name="Vesth T.C."/>
            <person name="Nybo J."/>
            <person name="Theobald S."/>
            <person name="Brandl J."/>
            <person name="Frisvad J.C."/>
            <person name="Nielsen K.F."/>
            <person name="Lyhne E.K."/>
            <person name="Kogle M.E."/>
            <person name="Kuo A."/>
            <person name="Riley R."/>
            <person name="Clum A."/>
            <person name="Nolan M."/>
            <person name="Lipzen A."/>
            <person name="Salamov A."/>
            <person name="Henrissat B."/>
            <person name="Wiebenga A."/>
            <person name="De vries R.P."/>
            <person name="Grigoriev I.V."/>
            <person name="Mortensen U.H."/>
            <person name="Andersen M.R."/>
            <person name="Baker S.E."/>
        </authorList>
    </citation>
    <scope>NUCLEOTIDE SEQUENCE [LARGE SCALE GENOMIC DNA]</scope>
    <source>
        <strain evidence="2 3">CBS 313.89</strain>
    </source>
</reference>
<evidence type="ECO:0000256" key="1">
    <source>
        <dbReference type="SAM" id="Phobius"/>
    </source>
</evidence>
<protein>
    <submittedName>
        <fullName evidence="2">Uncharacterized protein</fullName>
    </submittedName>
</protein>
<sequence length="151" mass="16991">MDCIQSMQTDWLSVSVRACSPVVALRGGIYFFFFTHVLYWVRDTSSKSRSRGEGDRRPGVRTKRHSVNLIAADLARTVSAHCPVSKLKSLTGLSFRSRESGTSDLDSDRVRICSDDGNRLTPSHQQTQQLGIWYDTRFQDQEFHVSGSSST</sequence>
<keyword evidence="3" id="KW-1185">Reference proteome</keyword>
<organism evidence="2 3">
    <name type="scientific">Aspergillus fijiensis CBS 313.89</name>
    <dbReference type="NCBI Taxonomy" id="1448319"/>
    <lineage>
        <taxon>Eukaryota</taxon>
        <taxon>Fungi</taxon>
        <taxon>Dikarya</taxon>
        <taxon>Ascomycota</taxon>
        <taxon>Pezizomycotina</taxon>
        <taxon>Eurotiomycetes</taxon>
        <taxon>Eurotiomycetidae</taxon>
        <taxon>Eurotiales</taxon>
        <taxon>Aspergillaceae</taxon>
        <taxon>Aspergillus</taxon>
    </lineage>
</organism>
<keyword evidence="1" id="KW-0812">Transmembrane</keyword>
<keyword evidence="1" id="KW-0472">Membrane</keyword>